<keyword evidence="4" id="KW-1003">Cell membrane</keyword>
<accession>A0A841T824</accession>
<dbReference type="Pfam" id="PF02518">
    <property type="entry name" value="HATPase_c"/>
    <property type="match status" value="1"/>
</dbReference>
<proteinExistence type="predicted"/>
<comment type="subcellular location">
    <subcellularLocation>
        <location evidence="2">Cell membrane</location>
        <topology evidence="2">Multi-pass membrane protein</topology>
    </subcellularLocation>
</comment>
<dbReference type="Gene3D" id="1.10.287.130">
    <property type="match status" value="1"/>
</dbReference>
<evidence type="ECO:0000259" key="13">
    <source>
        <dbReference type="PROSITE" id="PS50109"/>
    </source>
</evidence>
<evidence type="ECO:0000256" key="10">
    <source>
        <dbReference type="ARBA" id="ARBA00023012"/>
    </source>
</evidence>
<dbReference type="SUPFAM" id="SSF55874">
    <property type="entry name" value="ATPase domain of HSP90 chaperone/DNA topoisomerase II/histidine kinase"/>
    <property type="match status" value="1"/>
</dbReference>
<dbReference type="InterPro" id="IPR050736">
    <property type="entry name" value="Sensor_HK_Regulatory"/>
</dbReference>
<keyword evidence="10" id="KW-0902">Two-component regulatory system</keyword>
<dbReference type="SMART" id="SM00388">
    <property type="entry name" value="HisKA"/>
    <property type="match status" value="1"/>
</dbReference>
<dbReference type="CDD" id="cd16922">
    <property type="entry name" value="HATPase_EvgS-ArcB-TorS-like"/>
    <property type="match status" value="1"/>
</dbReference>
<dbReference type="CDD" id="cd00082">
    <property type="entry name" value="HisKA"/>
    <property type="match status" value="1"/>
</dbReference>
<dbReference type="InterPro" id="IPR005467">
    <property type="entry name" value="His_kinase_dom"/>
</dbReference>
<keyword evidence="12" id="KW-0812">Transmembrane</keyword>
<dbReference type="SUPFAM" id="SSF47384">
    <property type="entry name" value="Homodimeric domain of signal transducing histidine kinase"/>
    <property type="match status" value="1"/>
</dbReference>
<dbReference type="Pfam" id="PF00512">
    <property type="entry name" value="HisKA"/>
    <property type="match status" value="1"/>
</dbReference>
<feature type="transmembrane region" description="Helical" evidence="12">
    <location>
        <begin position="64"/>
        <end position="85"/>
    </location>
</feature>
<evidence type="ECO:0000256" key="2">
    <source>
        <dbReference type="ARBA" id="ARBA00004651"/>
    </source>
</evidence>
<evidence type="ECO:0000256" key="4">
    <source>
        <dbReference type="ARBA" id="ARBA00022475"/>
    </source>
</evidence>
<evidence type="ECO:0000259" key="14">
    <source>
        <dbReference type="PROSITE" id="PS50885"/>
    </source>
</evidence>
<keyword evidence="8 15" id="KW-0418">Kinase</keyword>
<keyword evidence="6" id="KW-0808">Transferase</keyword>
<dbReference type="PROSITE" id="PS50885">
    <property type="entry name" value="HAMP"/>
    <property type="match status" value="1"/>
</dbReference>
<dbReference type="GO" id="GO:0005886">
    <property type="term" value="C:plasma membrane"/>
    <property type="evidence" value="ECO:0007669"/>
    <property type="project" value="UniProtKB-SubCell"/>
</dbReference>
<dbReference type="InterPro" id="IPR036890">
    <property type="entry name" value="HATPase_C_sf"/>
</dbReference>
<evidence type="ECO:0000256" key="8">
    <source>
        <dbReference type="ARBA" id="ARBA00022777"/>
    </source>
</evidence>
<name>A0A841T824_9BACL</name>
<dbReference type="CDD" id="cd06225">
    <property type="entry name" value="HAMP"/>
    <property type="match status" value="1"/>
</dbReference>
<dbReference type="InterPro" id="IPR003594">
    <property type="entry name" value="HATPase_dom"/>
</dbReference>
<dbReference type="InterPro" id="IPR036097">
    <property type="entry name" value="HisK_dim/P_sf"/>
</dbReference>
<dbReference type="PANTHER" id="PTHR43711">
    <property type="entry name" value="TWO-COMPONENT HISTIDINE KINASE"/>
    <property type="match status" value="1"/>
</dbReference>
<dbReference type="Gene3D" id="3.30.565.10">
    <property type="entry name" value="Histidine kinase-like ATPase, C-terminal domain"/>
    <property type="match status" value="1"/>
</dbReference>
<evidence type="ECO:0000313" key="16">
    <source>
        <dbReference type="Proteomes" id="UP000574133"/>
    </source>
</evidence>
<keyword evidence="5" id="KW-0597">Phosphoprotein</keyword>
<dbReference type="FunFam" id="3.30.565.10:FF:000006">
    <property type="entry name" value="Sensor histidine kinase WalK"/>
    <property type="match status" value="1"/>
</dbReference>
<evidence type="ECO:0000256" key="12">
    <source>
        <dbReference type="SAM" id="Phobius"/>
    </source>
</evidence>
<evidence type="ECO:0000256" key="7">
    <source>
        <dbReference type="ARBA" id="ARBA00022741"/>
    </source>
</evidence>
<organism evidence="15 16">
    <name type="scientific">Cohnella lubricantis</name>
    <dbReference type="NCBI Taxonomy" id="2163172"/>
    <lineage>
        <taxon>Bacteria</taxon>
        <taxon>Bacillati</taxon>
        <taxon>Bacillota</taxon>
        <taxon>Bacilli</taxon>
        <taxon>Bacillales</taxon>
        <taxon>Paenibacillaceae</taxon>
        <taxon>Cohnella</taxon>
    </lineage>
</organism>
<dbReference type="InterPro" id="IPR003660">
    <property type="entry name" value="HAMP_dom"/>
</dbReference>
<dbReference type="GO" id="GO:0000155">
    <property type="term" value="F:phosphorelay sensor kinase activity"/>
    <property type="evidence" value="ECO:0007669"/>
    <property type="project" value="InterPro"/>
</dbReference>
<evidence type="ECO:0000256" key="6">
    <source>
        <dbReference type="ARBA" id="ARBA00022679"/>
    </source>
</evidence>
<keyword evidence="12" id="KW-1133">Transmembrane helix</keyword>
<keyword evidence="9" id="KW-0067">ATP-binding</keyword>
<keyword evidence="16" id="KW-1185">Reference proteome</keyword>
<dbReference type="EC" id="2.7.13.3" evidence="3"/>
<keyword evidence="11 12" id="KW-0472">Membrane</keyword>
<dbReference type="InterPro" id="IPR003661">
    <property type="entry name" value="HisK_dim/P_dom"/>
</dbReference>
<dbReference type="PRINTS" id="PR00344">
    <property type="entry name" value="BCTRLSENSOR"/>
</dbReference>
<dbReference type="PROSITE" id="PS50109">
    <property type="entry name" value="HIS_KIN"/>
    <property type="match status" value="1"/>
</dbReference>
<keyword evidence="7" id="KW-0547">Nucleotide-binding</keyword>
<feature type="transmembrane region" description="Helical" evidence="12">
    <location>
        <begin position="20"/>
        <end position="44"/>
    </location>
</feature>
<evidence type="ECO:0000256" key="5">
    <source>
        <dbReference type="ARBA" id="ARBA00022553"/>
    </source>
</evidence>
<feature type="domain" description="HAMP" evidence="14">
    <location>
        <begin position="89"/>
        <end position="143"/>
    </location>
</feature>
<dbReference type="InterPro" id="IPR004358">
    <property type="entry name" value="Sig_transdc_His_kin-like_C"/>
</dbReference>
<dbReference type="PANTHER" id="PTHR43711:SF1">
    <property type="entry name" value="HISTIDINE KINASE 1"/>
    <property type="match status" value="1"/>
</dbReference>
<reference evidence="15 16" key="1">
    <citation type="submission" date="2020-08" db="EMBL/GenBank/DDBJ databases">
        <title>Cohnella phylogeny.</title>
        <authorList>
            <person name="Dunlap C."/>
        </authorList>
    </citation>
    <scope>NUCLEOTIDE SEQUENCE [LARGE SCALE GENOMIC DNA]</scope>
    <source>
        <strain evidence="15 16">DSM 103658</strain>
    </source>
</reference>
<dbReference type="AlphaFoldDB" id="A0A841T824"/>
<sequence length="382" mass="43443">MEQQRERQHNHLRSPHQPRWYHAVFGVLAFFAIFTLCWTGAHYATHFLNHYWSYGRTHPSLRDYVSLALALLLFGVLMNVVRLVVNPEKRAVNTFTMMVDAMQRMSKGDFNINLEAHPRYAGQFAVLVENLNRMAAELGQMEQMRQEFISNVSHEIQSPLTAIKGFAQALRQNDMTPEMRDHYLQIIETESDRMSRMSDNLMRLTSLQAKQPVYRPRPYRLDRQIRQAVLSCEPIWEAKRLTMDAELSKTTLEADEEWLSQVWGNLLHNSIKFTPEGGTISVRLRTAGDAAEVTVSDTGIGIAEDDLPHLFERFFKVDKSRNRQAGGSGLGLSIVKKIVDLHGGTIEVSSRLGVGTTFKVKLPLLAAEVPYNEQSEAAKASD</sequence>
<dbReference type="EMBL" id="JACJVN010000012">
    <property type="protein sequence ID" value="MBB6676145.1"/>
    <property type="molecule type" value="Genomic_DNA"/>
</dbReference>
<evidence type="ECO:0000256" key="3">
    <source>
        <dbReference type="ARBA" id="ARBA00012438"/>
    </source>
</evidence>
<comment type="catalytic activity">
    <reaction evidence="1">
        <text>ATP + protein L-histidine = ADP + protein N-phospho-L-histidine.</text>
        <dbReference type="EC" id="2.7.13.3"/>
    </reaction>
</comment>
<dbReference type="Proteomes" id="UP000574133">
    <property type="component" value="Unassembled WGS sequence"/>
</dbReference>
<evidence type="ECO:0000313" key="15">
    <source>
        <dbReference type="EMBL" id="MBB6676145.1"/>
    </source>
</evidence>
<dbReference type="SMART" id="SM00387">
    <property type="entry name" value="HATPase_c"/>
    <property type="match status" value="1"/>
</dbReference>
<gene>
    <name evidence="15" type="ORF">H4Q31_02270</name>
</gene>
<dbReference type="FunFam" id="1.10.287.130:FF:000001">
    <property type="entry name" value="Two-component sensor histidine kinase"/>
    <property type="match status" value="1"/>
</dbReference>
<protein>
    <recommendedName>
        <fullName evidence="3">histidine kinase</fullName>
        <ecNumber evidence="3">2.7.13.3</ecNumber>
    </recommendedName>
</protein>
<evidence type="ECO:0000256" key="11">
    <source>
        <dbReference type="ARBA" id="ARBA00023136"/>
    </source>
</evidence>
<dbReference type="GO" id="GO:0005524">
    <property type="term" value="F:ATP binding"/>
    <property type="evidence" value="ECO:0007669"/>
    <property type="project" value="UniProtKB-KW"/>
</dbReference>
<comment type="caution">
    <text evidence="15">The sequence shown here is derived from an EMBL/GenBank/DDBJ whole genome shotgun (WGS) entry which is preliminary data.</text>
</comment>
<evidence type="ECO:0000256" key="9">
    <source>
        <dbReference type="ARBA" id="ARBA00022840"/>
    </source>
</evidence>
<feature type="domain" description="Histidine kinase" evidence="13">
    <location>
        <begin position="151"/>
        <end position="366"/>
    </location>
</feature>
<evidence type="ECO:0000256" key="1">
    <source>
        <dbReference type="ARBA" id="ARBA00000085"/>
    </source>
</evidence>